<proteinExistence type="predicted"/>
<protein>
    <submittedName>
        <fullName evidence="1">Uncharacterized protein</fullName>
    </submittedName>
</protein>
<dbReference type="AlphaFoldDB" id="A0ABD3EBT7"/>
<name>A0ABD3EBT7_9LAMI</name>
<organism evidence="1 2">
    <name type="scientific">Castilleja foliolosa</name>
    <dbReference type="NCBI Taxonomy" id="1961234"/>
    <lineage>
        <taxon>Eukaryota</taxon>
        <taxon>Viridiplantae</taxon>
        <taxon>Streptophyta</taxon>
        <taxon>Embryophyta</taxon>
        <taxon>Tracheophyta</taxon>
        <taxon>Spermatophyta</taxon>
        <taxon>Magnoliopsida</taxon>
        <taxon>eudicotyledons</taxon>
        <taxon>Gunneridae</taxon>
        <taxon>Pentapetalae</taxon>
        <taxon>asterids</taxon>
        <taxon>lamiids</taxon>
        <taxon>Lamiales</taxon>
        <taxon>Orobanchaceae</taxon>
        <taxon>Pedicularideae</taxon>
        <taxon>Castillejinae</taxon>
        <taxon>Castilleja</taxon>
    </lineage>
</organism>
<gene>
    <name evidence="1" type="ORF">CASFOL_006992</name>
</gene>
<dbReference type="Proteomes" id="UP001632038">
    <property type="component" value="Unassembled WGS sequence"/>
</dbReference>
<keyword evidence="2" id="KW-1185">Reference proteome</keyword>
<dbReference type="EMBL" id="JAVIJP010000007">
    <property type="protein sequence ID" value="KAL3650589.1"/>
    <property type="molecule type" value="Genomic_DNA"/>
</dbReference>
<evidence type="ECO:0000313" key="1">
    <source>
        <dbReference type="EMBL" id="KAL3650589.1"/>
    </source>
</evidence>
<evidence type="ECO:0000313" key="2">
    <source>
        <dbReference type="Proteomes" id="UP001632038"/>
    </source>
</evidence>
<sequence length="43" mass="4728">MIQDNLSTKTLLFDESKTLLLANISILGNGSYKLLMQGLGKML</sequence>
<comment type="caution">
    <text evidence="1">The sequence shown here is derived from an EMBL/GenBank/DDBJ whole genome shotgun (WGS) entry which is preliminary data.</text>
</comment>
<reference evidence="2" key="1">
    <citation type="journal article" date="2024" name="IScience">
        <title>Strigolactones Initiate the Formation of Haustorium-like Structures in Castilleja.</title>
        <authorList>
            <person name="Buerger M."/>
            <person name="Peterson D."/>
            <person name="Chory J."/>
        </authorList>
    </citation>
    <scope>NUCLEOTIDE SEQUENCE [LARGE SCALE GENOMIC DNA]</scope>
</reference>
<accession>A0ABD3EBT7</accession>